<dbReference type="InterPro" id="IPR036259">
    <property type="entry name" value="MFS_trans_sf"/>
</dbReference>
<evidence type="ECO:0000256" key="3">
    <source>
        <dbReference type="ARBA" id="ARBA00022692"/>
    </source>
</evidence>
<dbReference type="AlphaFoldDB" id="A0A3L7A3J2"/>
<dbReference type="SUPFAM" id="SSF103473">
    <property type="entry name" value="MFS general substrate transporter"/>
    <property type="match status" value="1"/>
</dbReference>
<organism evidence="8 9">
    <name type="scientific">Mycetocola tolaasinivorans</name>
    <dbReference type="NCBI Taxonomy" id="76635"/>
    <lineage>
        <taxon>Bacteria</taxon>
        <taxon>Bacillati</taxon>
        <taxon>Actinomycetota</taxon>
        <taxon>Actinomycetes</taxon>
        <taxon>Micrococcales</taxon>
        <taxon>Microbacteriaceae</taxon>
        <taxon>Mycetocola</taxon>
    </lineage>
</organism>
<feature type="transmembrane region" description="Helical" evidence="6">
    <location>
        <begin position="169"/>
        <end position="192"/>
    </location>
</feature>
<keyword evidence="3 6" id="KW-0812">Transmembrane</keyword>
<name>A0A3L7A3J2_9MICO</name>
<evidence type="ECO:0000259" key="7">
    <source>
        <dbReference type="PROSITE" id="PS50850"/>
    </source>
</evidence>
<sequence length="421" mass="42018">MSSFVGQEARPVRPLPAAILIACVGFISLLTEILPAGLLPQIARDLGVSVSVAGQGIVAFAIGCIVAAIPLTRAAAGWNRRSLLIAVVVVSAVANLGTAVAPEIVSHLASRFVAGLAAGVVWAMIPGYVRGFTAPGRLGATLGVAFLGGTLSLALGVPLGTVLGESLGWRAVFAIIVGVTVLVGVIVAIWAPRVPGITRGADAKIPAEASLRAALGTPAVLLVLATVTLSIVAQNLGYTYLTPILTFGAGEPVLAPSLVFALFGIASIVGTFGCGRLSDRYLAVSLVSAMAAGVLGLAGIGLAVWPGVLPAAVAAPVTFVSALLWGYAFGGYSVLFQVLIARAGGAAADAAQSVMVTVWNISIALGGLLGGLILAGIGTLALLPIGAVLMVFALFPVLRVLAGVRAEDARAAVEPAVVAAI</sequence>
<gene>
    <name evidence="8" type="ORF">D9V32_12475</name>
</gene>
<dbReference type="CDD" id="cd17324">
    <property type="entry name" value="MFS_NepI_like"/>
    <property type="match status" value="1"/>
</dbReference>
<dbReference type="PANTHER" id="PTHR43124">
    <property type="entry name" value="PURINE EFFLUX PUMP PBUE"/>
    <property type="match status" value="1"/>
</dbReference>
<evidence type="ECO:0000256" key="1">
    <source>
        <dbReference type="ARBA" id="ARBA00004651"/>
    </source>
</evidence>
<evidence type="ECO:0000256" key="2">
    <source>
        <dbReference type="ARBA" id="ARBA00022475"/>
    </source>
</evidence>
<evidence type="ECO:0000256" key="6">
    <source>
        <dbReference type="SAM" id="Phobius"/>
    </source>
</evidence>
<feature type="transmembrane region" description="Helical" evidence="6">
    <location>
        <begin position="12"/>
        <end position="34"/>
    </location>
</feature>
<protein>
    <submittedName>
        <fullName evidence="8">MFS transporter</fullName>
    </submittedName>
</protein>
<keyword evidence="9" id="KW-1185">Reference proteome</keyword>
<evidence type="ECO:0000313" key="8">
    <source>
        <dbReference type="EMBL" id="RLP74500.1"/>
    </source>
</evidence>
<dbReference type="OrthoDB" id="2810795at2"/>
<dbReference type="PANTHER" id="PTHR43124:SF3">
    <property type="entry name" value="CHLORAMPHENICOL EFFLUX PUMP RV0191"/>
    <property type="match status" value="1"/>
</dbReference>
<keyword evidence="4 6" id="KW-1133">Transmembrane helix</keyword>
<dbReference type="PROSITE" id="PS50850">
    <property type="entry name" value="MFS"/>
    <property type="match status" value="1"/>
</dbReference>
<feature type="transmembrane region" description="Helical" evidence="6">
    <location>
        <begin position="253"/>
        <end position="274"/>
    </location>
</feature>
<keyword evidence="5 6" id="KW-0472">Membrane</keyword>
<feature type="transmembrane region" description="Helical" evidence="6">
    <location>
        <begin position="381"/>
        <end position="402"/>
    </location>
</feature>
<evidence type="ECO:0000313" key="9">
    <source>
        <dbReference type="Proteomes" id="UP000272503"/>
    </source>
</evidence>
<comment type="subcellular location">
    <subcellularLocation>
        <location evidence="1">Cell membrane</location>
        <topology evidence="1">Multi-pass membrane protein</topology>
    </subcellularLocation>
</comment>
<feature type="transmembrane region" description="Helical" evidence="6">
    <location>
        <begin position="108"/>
        <end position="129"/>
    </location>
</feature>
<feature type="domain" description="Major facilitator superfamily (MFS) profile" evidence="7">
    <location>
        <begin position="17"/>
        <end position="405"/>
    </location>
</feature>
<proteinExistence type="predicted"/>
<dbReference type="EMBL" id="RCUX01000010">
    <property type="protein sequence ID" value="RLP74500.1"/>
    <property type="molecule type" value="Genomic_DNA"/>
</dbReference>
<feature type="transmembrane region" description="Helical" evidence="6">
    <location>
        <begin position="141"/>
        <end position="163"/>
    </location>
</feature>
<dbReference type="Gene3D" id="1.20.1250.20">
    <property type="entry name" value="MFS general substrate transporter like domains"/>
    <property type="match status" value="1"/>
</dbReference>
<comment type="caution">
    <text evidence="8">The sequence shown here is derived from an EMBL/GenBank/DDBJ whole genome shotgun (WGS) entry which is preliminary data.</text>
</comment>
<feature type="transmembrane region" description="Helical" evidence="6">
    <location>
        <begin position="317"/>
        <end position="341"/>
    </location>
</feature>
<dbReference type="InterPro" id="IPR020846">
    <property type="entry name" value="MFS_dom"/>
</dbReference>
<evidence type="ECO:0000256" key="4">
    <source>
        <dbReference type="ARBA" id="ARBA00022989"/>
    </source>
</evidence>
<reference evidence="8 9" key="1">
    <citation type="submission" date="2018-10" db="EMBL/GenBank/DDBJ databases">
        <authorList>
            <person name="Li J."/>
        </authorList>
    </citation>
    <scope>NUCLEOTIDE SEQUENCE [LARGE SCALE GENOMIC DNA]</scope>
    <source>
        <strain evidence="8 9">IF 016277</strain>
    </source>
</reference>
<feature type="transmembrane region" description="Helical" evidence="6">
    <location>
        <begin position="213"/>
        <end position="233"/>
    </location>
</feature>
<dbReference type="Proteomes" id="UP000272503">
    <property type="component" value="Unassembled WGS sequence"/>
</dbReference>
<dbReference type="GO" id="GO:0005886">
    <property type="term" value="C:plasma membrane"/>
    <property type="evidence" value="ECO:0007669"/>
    <property type="project" value="UniProtKB-SubCell"/>
</dbReference>
<dbReference type="InterPro" id="IPR050189">
    <property type="entry name" value="MFS_Efflux_Transporters"/>
</dbReference>
<evidence type="ECO:0000256" key="5">
    <source>
        <dbReference type="ARBA" id="ARBA00023136"/>
    </source>
</evidence>
<keyword evidence="2" id="KW-1003">Cell membrane</keyword>
<dbReference type="InterPro" id="IPR011701">
    <property type="entry name" value="MFS"/>
</dbReference>
<dbReference type="GO" id="GO:0022857">
    <property type="term" value="F:transmembrane transporter activity"/>
    <property type="evidence" value="ECO:0007669"/>
    <property type="project" value="InterPro"/>
</dbReference>
<feature type="transmembrane region" description="Helical" evidence="6">
    <location>
        <begin position="46"/>
        <end position="71"/>
    </location>
</feature>
<feature type="transmembrane region" description="Helical" evidence="6">
    <location>
        <begin position="281"/>
        <end position="305"/>
    </location>
</feature>
<dbReference type="RefSeq" id="WP_121649249.1">
    <property type="nucleotide sequence ID" value="NZ_RCUX01000010.1"/>
</dbReference>
<feature type="transmembrane region" description="Helical" evidence="6">
    <location>
        <begin position="353"/>
        <end position="375"/>
    </location>
</feature>
<dbReference type="Pfam" id="PF07690">
    <property type="entry name" value="MFS_1"/>
    <property type="match status" value="1"/>
</dbReference>
<feature type="transmembrane region" description="Helical" evidence="6">
    <location>
        <begin position="83"/>
        <end position="102"/>
    </location>
</feature>
<accession>A0A3L7A3J2</accession>